<evidence type="ECO:0000313" key="3">
    <source>
        <dbReference type="Proteomes" id="UP000509346"/>
    </source>
</evidence>
<dbReference type="OrthoDB" id="217582at2157"/>
<dbReference type="KEGG" id="hpel:HZS54_17740"/>
<dbReference type="Proteomes" id="UP000509346">
    <property type="component" value="Chromosome"/>
</dbReference>
<evidence type="ECO:0000313" key="2">
    <source>
        <dbReference type="EMBL" id="QLH83360.1"/>
    </source>
</evidence>
<evidence type="ECO:0000256" key="1">
    <source>
        <dbReference type="SAM" id="Coils"/>
    </source>
</evidence>
<keyword evidence="3" id="KW-1185">Reference proteome</keyword>
<gene>
    <name evidence="2" type="ORF">HZS54_17740</name>
</gene>
<dbReference type="RefSeq" id="WP_179918409.1">
    <property type="nucleotide sequence ID" value="NZ_CP058909.1"/>
</dbReference>
<organism evidence="2 3">
    <name type="scientific">Halosimplex pelagicum</name>
    <dbReference type="NCBI Taxonomy" id="869886"/>
    <lineage>
        <taxon>Archaea</taxon>
        <taxon>Methanobacteriati</taxon>
        <taxon>Methanobacteriota</taxon>
        <taxon>Stenosarchaea group</taxon>
        <taxon>Halobacteria</taxon>
        <taxon>Halobacteriales</taxon>
        <taxon>Haloarculaceae</taxon>
        <taxon>Halosimplex</taxon>
    </lineage>
</organism>
<dbReference type="GeneID" id="56084471"/>
<protein>
    <submittedName>
        <fullName evidence="2">Uncharacterized protein</fullName>
    </submittedName>
</protein>
<proteinExistence type="predicted"/>
<accession>A0A7D5PFK1</accession>
<keyword evidence="1" id="KW-0175">Coiled coil</keyword>
<reference evidence="2 3" key="1">
    <citation type="submission" date="2020-07" db="EMBL/GenBank/DDBJ databases">
        <title>Halosimplex litoreum sp. nov. and Halosimplex rubrum sp. nov., isolated from different salt environments.</title>
        <authorList>
            <person name="Cui H."/>
        </authorList>
    </citation>
    <scope>NUCLEOTIDE SEQUENCE [LARGE SCALE GENOMIC DNA]</scope>
    <source>
        <strain evidence="2 3">R2</strain>
    </source>
</reference>
<sequence>MDMMQQLAMLASQANETAEERADRLEEAAAESAVDAGTLYDIEEDLRRLARERRDANPEKAQQIEAMAQQFAPMLGIDPSQADEIAIKLGGQFATARPRATATIVRSLHEVFEERGLYDELDGVETPALPEGE</sequence>
<feature type="coiled-coil region" evidence="1">
    <location>
        <begin position="8"/>
        <end position="35"/>
    </location>
</feature>
<name>A0A7D5PFK1_9EURY</name>
<dbReference type="AlphaFoldDB" id="A0A7D5PFK1"/>
<dbReference type="EMBL" id="CP058909">
    <property type="protein sequence ID" value="QLH83360.1"/>
    <property type="molecule type" value="Genomic_DNA"/>
</dbReference>